<organism evidence="5 6">
    <name type="scientific">Rozella allomycis (strain CSF55)</name>
    <dbReference type="NCBI Taxonomy" id="988480"/>
    <lineage>
        <taxon>Eukaryota</taxon>
        <taxon>Fungi</taxon>
        <taxon>Fungi incertae sedis</taxon>
        <taxon>Cryptomycota</taxon>
        <taxon>Cryptomycota incertae sedis</taxon>
        <taxon>Rozella</taxon>
    </lineage>
</organism>
<dbReference type="EMBL" id="ML007530">
    <property type="protein sequence ID" value="RKP15847.1"/>
    <property type="molecule type" value="Genomic_DNA"/>
</dbReference>
<gene>
    <name evidence="5" type="ORF">ROZALSC1DRAFT_25977</name>
</gene>
<dbReference type="AlphaFoldDB" id="A0A4P9Y9H6"/>
<dbReference type="PROSITE" id="PS51829">
    <property type="entry name" value="P_HOMO_B"/>
    <property type="match status" value="1"/>
</dbReference>
<evidence type="ECO:0000256" key="2">
    <source>
        <dbReference type="ARBA" id="ARBA00022801"/>
    </source>
</evidence>
<keyword evidence="1" id="KW-0645">Protease</keyword>
<feature type="transmembrane region" description="Helical" evidence="3">
    <location>
        <begin position="86"/>
        <end position="104"/>
    </location>
</feature>
<name>A0A4P9Y9H6_ROZAC</name>
<dbReference type="InterPro" id="IPR002884">
    <property type="entry name" value="P_dom"/>
</dbReference>
<dbReference type="Proteomes" id="UP000281549">
    <property type="component" value="Unassembled WGS sequence"/>
</dbReference>
<feature type="domain" description="P/Homo B" evidence="4">
    <location>
        <begin position="1"/>
        <end position="47"/>
    </location>
</feature>
<keyword evidence="2" id="KW-0378">Hydrolase</keyword>
<dbReference type="GO" id="GO:0006508">
    <property type="term" value="P:proteolysis"/>
    <property type="evidence" value="ECO:0007669"/>
    <property type="project" value="UniProtKB-KW"/>
</dbReference>
<evidence type="ECO:0000313" key="5">
    <source>
        <dbReference type="EMBL" id="RKP15847.1"/>
    </source>
</evidence>
<dbReference type="SUPFAM" id="SSF49785">
    <property type="entry name" value="Galactose-binding domain-like"/>
    <property type="match status" value="1"/>
</dbReference>
<dbReference type="InterPro" id="IPR008979">
    <property type="entry name" value="Galactose-bd-like_sf"/>
</dbReference>
<keyword evidence="3" id="KW-0812">Transmembrane</keyword>
<evidence type="ECO:0000259" key="4">
    <source>
        <dbReference type="PROSITE" id="PS51829"/>
    </source>
</evidence>
<keyword evidence="3" id="KW-0472">Membrane</keyword>
<protein>
    <recommendedName>
        <fullName evidence="4">P/Homo B domain-containing protein</fullName>
    </recommendedName>
</protein>
<reference evidence="6" key="1">
    <citation type="journal article" date="2018" name="Nat. Microbiol.">
        <title>Leveraging single-cell genomics to expand the fungal tree of life.</title>
        <authorList>
            <person name="Ahrendt S.R."/>
            <person name="Quandt C.A."/>
            <person name="Ciobanu D."/>
            <person name="Clum A."/>
            <person name="Salamov A."/>
            <person name="Andreopoulos B."/>
            <person name="Cheng J.F."/>
            <person name="Woyke T."/>
            <person name="Pelin A."/>
            <person name="Henrissat B."/>
            <person name="Reynolds N.K."/>
            <person name="Benny G.L."/>
            <person name="Smith M.E."/>
            <person name="James T.Y."/>
            <person name="Grigoriev I.V."/>
        </authorList>
    </citation>
    <scope>NUCLEOTIDE SEQUENCE [LARGE SCALE GENOMIC DNA]</scope>
    <source>
        <strain evidence="6">CSF55</strain>
    </source>
</reference>
<accession>A0A4P9Y9H6</accession>
<proteinExistence type="predicted"/>
<keyword evidence="3" id="KW-1133">Transmembrane helix</keyword>
<evidence type="ECO:0000256" key="1">
    <source>
        <dbReference type="ARBA" id="ARBA00022670"/>
    </source>
</evidence>
<evidence type="ECO:0000313" key="6">
    <source>
        <dbReference type="Proteomes" id="UP000281549"/>
    </source>
</evidence>
<evidence type="ECO:0000256" key="3">
    <source>
        <dbReference type="SAM" id="Phobius"/>
    </source>
</evidence>
<dbReference type="GO" id="GO:0004252">
    <property type="term" value="F:serine-type endopeptidase activity"/>
    <property type="evidence" value="ECO:0007669"/>
    <property type="project" value="InterPro"/>
</dbReference>
<sequence>IIPTATVIAWGEDVYGPWSLQVFDRGKSGQNGVLIDWQLAFWGETTSNFKRSLRNYSDAEKYLDVYFPSRLKFEYSEEQLPTFSKIFGAVGLILFTILLALWIFKLRKKRLTAFLWMTRTPAVTTQLLPPQLLKAPKRRDKAPHNTPWDVLIQKIMQEKIYSLPRYTFPQSPPEVLPVPPLVRHSEGISL</sequence>
<feature type="non-terminal residue" evidence="5">
    <location>
        <position position="1"/>
    </location>
</feature>
<dbReference type="Gene3D" id="2.60.120.260">
    <property type="entry name" value="Galactose-binding domain-like"/>
    <property type="match status" value="1"/>
</dbReference>